<evidence type="ECO:0000313" key="2">
    <source>
        <dbReference type="EMBL" id="KKU10695.1"/>
    </source>
</evidence>
<sequence>MLEKVPLRGFVYTAVALNLITTLTVVLFRNSLPPVVPVLFGKPTGESQLVPTLGLLIAPAVSILIVILNSTVAILSRDAFLKKILVIAAFLASILTTIAVFRVVLLV</sequence>
<keyword evidence="1" id="KW-0812">Transmembrane</keyword>
<name>A0A0G1QQ06_9BACT</name>
<keyword evidence="1" id="KW-1133">Transmembrane helix</keyword>
<organism evidence="2 3">
    <name type="scientific">Candidatus Woesebacteria bacterium GW2011_GWB1_45_5</name>
    <dbReference type="NCBI Taxonomy" id="1618581"/>
    <lineage>
        <taxon>Bacteria</taxon>
        <taxon>Candidatus Woeseibacteriota</taxon>
    </lineage>
</organism>
<feature type="transmembrane region" description="Helical" evidence="1">
    <location>
        <begin position="49"/>
        <end position="72"/>
    </location>
</feature>
<proteinExistence type="predicted"/>
<reference evidence="2 3" key="1">
    <citation type="journal article" date="2015" name="Nature">
        <title>rRNA introns, odd ribosomes, and small enigmatic genomes across a large radiation of phyla.</title>
        <authorList>
            <person name="Brown C.T."/>
            <person name="Hug L.A."/>
            <person name="Thomas B.C."/>
            <person name="Sharon I."/>
            <person name="Castelle C.J."/>
            <person name="Singh A."/>
            <person name="Wilkins M.J."/>
            <person name="Williams K.H."/>
            <person name="Banfield J.F."/>
        </authorList>
    </citation>
    <scope>NUCLEOTIDE SEQUENCE [LARGE SCALE GENOMIC DNA]</scope>
</reference>
<keyword evidence="1" id="KW-0472">Membrane</keyword>
<accession>A0A0G1QQ06</accession>
<dbReference type="Proteomes" id="UP000034329">
    <property type="component" value="Unassembled WGS sequence"/>
</dbReference>
<feature type="transmembrane region" description="Helical" evidence="1">
    <location>
        <begin position="9"/>
        <end position="29"/>
    </location>
</feature>
<evidence type="ECO:0008006" key="4">
    <source>
        <dbReference type="Google" id="ProtNLM"/>
    </source>
</evidence>
<gene>
    <name evidence="2" type="ORF">UX13_C0005G0008</name>
</gene>
<comment type="caution">
    <text evidence="2">The sequence shown here is derived from an EMBL/GenBank/DDBJ whole genome shotgun (WGS) entry which is preliminary data.</text>
</comment>
<dbReference type="EMBL" id="LCLA01000005">
    <property type="protein sequence ID" value="KKU10695.1"/>
    <property type="molecule type" value="Genomic_DNA"/>
</dbReference>
<feature type="transmembrane region" description="Helical" evidence="1">
    <location>
        <begin position="84"/>
        <end position="105"/>
    </location>
</feature>
<evidence type="ECO:0000313" key="3">
    <source>
        <dbReference type="Proteomes" id="UP000034329"/>
    </source>
</evidence>
<protein>
    <recommendedName>
        <fullName evidence="4">DUF1648 domain-containing protein</fullName>
    </recommendedName>
</protein>
<evidence type="ECO:0000256" key="1">
    <source>
        <dbReference type="SAM" id="Phobius"/>
    </source>
</evidence>
<dbReference type="AlphaFoldDB" id="A0A0G1QQ06"/>